<keyword evidence="1" id="KW-0732">Signal</keyword>
<dbReference type="Proteomes" id="UP000032740">
    <property type="component" value="Chromosome"/>
</dbReference>
<keyword evidence="3" id="KW-0255">Endonuclease</keyword>
<reference evidence="3 4" key="1">
    <citation type="journal article" date="2013" name="J. Mol. Microbiol. Biotechnol.">
        <title>Analysis of the Complete Genomes of Acholeplasma brassicae , A. palmae and A. laidlawii and Their Comparison to the Obligate Parasites from ' Candidatus Phytoplasma'.</title>
        <authorList>
            <person name="Kube M."/>
            <person name="Siewert C."/>
            <person name="Migdoll A.M."/>
            <person name="Duduk B."/>
            <person name="Holz S."/>
            <person name="Rabus R."/>
            <person name="Seemuller E."/>
            <person name="Mitrovic J."/>
            <person name="Muller I."/>
            <person name="Buttner C."/>
            <person name="Reinhardt R."/>
        </authorList>
    </citation>
    <scope>NUCLEOTIDE SEQUENCE [LARGE SCALE GENOMIC DNA]</scope>
    <source>
        <strain evidence="3 4">J233</strain>
    </source>
</reference>
<name>U4KQV8_ALTPJ</name>
<evidence type="ECO:0000256" key="1">
    <source>
        <dbReference type="SAM" id="SignalP"/>
    </source>
</evidence>
<dbReference type="HOGENOM" id="CLU_1060162_0_0_14"/>
<keyword evidence="3" id="KW-0378">Hydrolase</keyword>
<dbReference type="OrthoDB" id="9802993at2"/>
<dbReference type="Pfam" id="PF20578">
    <property type="entry name" value="aBig_2"/>
    <property type="match status" value="1"/>
</dbReference>
<keyword evidence="3" id="KW-0540">Nuclease</keyword>
<feature type="domain" description="Atrophied bacterial Ig" evidence="2">
    <location>
        <begin position="28"/>
        <end position="115"/>
    </location>
</feature>
<dbReference type="GO" id="GO:0004519">
    <property type="term" value="F:endonuclease activity"/>
    <property type="evidence" value="ECO:0007669"/>
    <property type="project" value="UniProtKB-KW"/>
</dbReference>
<organism evidence="3 4">
    <name type="scientific">Alteracholeplasma palmae (strain ATCC 49389 / J233)</name>
    <name type="common">Acholeplasma palmae</name>
    <dbReference type="NCBI Taxonomy" id="1318466"/>
    <lineage>
        <taxon>Bacteria</taxon>
        <taxon>Bacillati</taxon>
        <taxon>Mycoplasmatota</taxon>
        <taxon>Mollicutes</taxon>
        <taxon>Acholeplasmatales</taxon>
        <taxon>Acholeplasmataceae</taxon>
        <taxon>Acholeplasma</taxon>
    </lineage>
</organism>
<evidence type="ECO:0000313" key="3">
    <source>
        <dbReference type="EMBL" id="CCV63641.1"/>
    </source>
</evidence>
<accession>U4KQV8</accession>
<protein>
    <submittedName>
        <fullName evidence="3">Similar to surface-anchored extracellular endonuclease 1</fullName>
    </submittedName>
</protein>
<dbReference type="KEGG" id="apal:BN85400640"/>
<dbReference type="RefSeq" id="WP_026654033.1">
    <property type="nucleotide sequence ID" value="NC_022538.1"/>
</dbReference>
<dbReference type="PROSITE" id="PS51257">
    <property type="entry name" value="PROKAR_LIPOPROTEIN"/>
    <property type="match status" value="1"/>
</dbReference>
<dbReference type="InterPro" id="IPR046780">
    <property type="entry name" value="aBig_2"/>
</dbReference>
<evidence type="ECO:0000259" key="2">
    <source>
        <dbReference type="Pfam" id="PF20578"/>
    </source>
</evidence>
<gene>
    <name evidence="3" type="ORF">BN85400640</name>
</gene>
<feature type="chain" id="PRO_5004650732" evidence="1">
    <location>
        <begin position="22"/>
        <end position="262"/>
    </location>
</feature>
<feature type="signal peptide" evidence="1">
    <location>
        <begin position="1"/>
        <end position="21"/>
    </location>
</feature>
<evidence type="ECO:0000313" key="4">
    <source>
        <dbReference type="Proteomes" id="UP000032740"/>
    </source>
</evidence>
<keyword evidence="4" id="KW-1185">Reference proteome</keyword>
<sequence>MKKIVTTVVLFALSLVLVACGKGSSALTDAKEALQIQYQAGDQYDSVTRDITLPTSLGSYEGLTIEWASDNQSLVIEGTKGKVVQGSENITVNLTATLKLDGKEETKPFSIVVIKKEVVELALSIKSKYVGEPYGESLSDGLIDEHLQMSAESNLTVSFFAENSKTKTIFNNKFQETRLYPGSKNGSKLVITALNGKKITKVEVVFGPQNGGLSVNGLEANKTISEKISVDIDSLESVTLQNVADATSGNRIDIKEIIVTIK</sequence>
<dbReference type="EMBL" id="FO681347">
    <property type="protein sequence ID" value="CCV63641.1"/>
    <property type="molecule type" value="Genomic_DNA"/>
</dbReference>
<proteinExistence type="predicted"/>
<dbReference type="AlphaFoldDB" id="U4KQV8"/>